<dbReference type="RefSeq" id="WP_264792690.1">
    <property type="nucleotide sequence ID" value="NZ_AP026867.1"/>
</dbReference>
<dbReference type="AlphaFoldDB" id="A0A916DRW9"/>
<accession>A0A916DRW9</accession>
<protein>
    <submittedName>
        <fullName evidence="1">Uncharacterized protein</fullName>
    </submittedName>
</protein>
<sequence length="328" mass="39235">MKFLLVLIILFFVKYPKAQNFNINKQLGYYHHGKIDFGYDTLITHHLKFNDKTVHLIRSYPNGNKHYEFYKFGDTTFVYKEYYETPKVIVDNFWGETTWDLKKEGLVYISDSTLNDTITLFDPETFEAFKYLDTLLLPIGKWEFYNPNGSLHQTAYFSTKGRTGKWEIYKRGKAFSYPQINQIITYKNDSIFKDSLINRVLEKNIEKTAESLKGIWIFYDPKHNGGYEIDSNFLHMVKIEAMMGIGDIYQFLDNQKIYFLKTDVYKTEYKKEEKKGLVIKRHTNIVDELWEEWTLLDFETLEITFRNEIRTYKIGYLSEREISLEKIK</sequence>
<evidence type="ECO:0000313" key="1">
    <source>
        <dbReference type="EMBL" id="BDS11526.1"/>
    </source>
</evidence>
<evidence type="ECO:0000313" key="2">
    <source>
        <dbReference type="Proteomes" id="UP001060919"/>
    </source>
</evidence>
<dbReference type="EMBL" id="AP026867">
    <property type="protein sequence ID" value="BDS11526.1"/>
    <property type="molecule type" value="Genomic_DNA"/>
</dbReference>
<dbReference type="Proteomes" id="UP001060919">
    <property type="component" value="Chromosome"/>
</dbReference>
<dbReference type="KEGG" id="aup:AsAng_0022400"/>
<name>A0A916DRW9_9BACT</name>
<keyword evidence="2" id="KW-1185">Reference proteome</keyword>
<gene>
    <name evidence="1" type="ORF">AsAng_0022400</name>
</gene>
<reference evidence="1" key="1">
    <citation type="submission" date="2022-09" db="EMBL/GenBank/DDBJ databases">
        <title>Aureispira anguillicida sp. nov., isolated from Leptocephalus of Japanese eel Anguilla japonica.</title>
        <authorList>
            <person name="Yuasa K."/>
            <person name="Mekata T."/>
            <person name="Ikunari K."/>
        </authorList>
    </citation>
    <scope>NUCLEOTIDE SEQUENCE</scope>
    <source>
        <strain evidence="1">EL160426</strain>
    </source>
</reference>
<proteinExistence type="predicted"/>
<organism evidence="1 2">
    <name type="scientific">Aureispira anguillae</name>
    <dbReference type="NCBI Taxonomy" id="2864201"/>
    <lineage>
        <taxon>Bacteria</taxon>
        <taxon>Pseudomonadati</taxon>
        <taxon>Bacteroidota</taxon>
        <taxon>Saprospiria</taxon>
        <taxon>Saprospirales</taxon>
        <taxon>Saprospiraceae</taxon>
        <taxon>Aureispira</taxon>
    </lineage>
</organism>